<evidence type="ECO:0000313" key="3">
    <source>
        <dbReference type="Proteomes" id="UP001190700"/>
    </source>
</evidence>
<dbReference type="AlphaFoldDB" id="A0AAE0F3S7"/>
<name>A0AAE0F3S7_9CHLO</name>
<evidence type="ECO:0000256" key="1">
    <source>
        <dbReference type="SAM" id="MobiDB-lite"/>
    </source>
</evidence>
<protein>
    <submittedName>
        <fullName evidence="2">Uncharacterized protein</fullName>
    </submittedName>
</protein>
<comment type="caution">
    <text evidence="2">The sequence shown here is derived from an EMBL/GenBank/DDBJ whole genome shotgun (WGS) entry which is preliminary data.</text>
</comment>
<gene>
    <name evidence="2" type="ORF">CYMTET_39590</name>
</gene>
<evidence type="ECO:0000313" key="2">
    <source>
        <dbReference type="EMBL" id="KAK3251046.1"/>
    </source>
</evidence>
<organism evidence="2 3">
    <name type="scientific">Cymbomonas tetramitiformis</name>
    <dbReference type="NCBI Taxonomy" id="36881"/>
    <lineage>
        <taxon>Eukaryota</taxon>
        <taxon>Viridiplantae</taxon>
        <taxon>Chlorophyta</taxon>
        <taxon>Pyramimonadophyceae</taxon>
        <taxon>Pyramimonadales</taxon>
        <taxon>Pyramimonadaceae</taxon>
        <taxon>Cymbomonas</taxon>
    </lineage>
</organism>
<dbReference type="EMBL" id="LGRX02026318">
    <property type="protein sequence ID" value="KAK3251046.1"/>
    <property type="molecule type" value="Genomic_DNA"/>
</dbReference>
<keyword evidence="3" id="KW-1185">Reference proteome</keyword>
<reference evidence="2 3" key="1">
    <citation type="journal article" date="2015" name="Genome Biol. Evol.">
        <title>Comparative Genomics of a Bacterivorous Green Alga Reveals Evolutionary Causalities and Consequences of Phago-Mixotrophic Mode of Nutrition.</title>
        <authorList>
            <person name="Burns J.A."/>
            <person name="Paasch A."/>
            <person name="Narechania A."/>
            <person name="Kim E."/>
        </authorList>
    </citation>
    <scope>NUCLEOTIDE SEQUENCE [LARGE SCALE GENOMIC DNA]</scope>
    <source>
        <strain evidence="2 3">PLY_AMNH</strain>
    </source>
</reference>
<dbReference type="Proteomes" id="UP001190700">
    <property type="component" value="Unassembled WGS sequence"/>
</dbReference>
<sequence length="379" mass="43556">MDFVKQMCDEARWIYDPATAVREGRLRFSVGKRVKRVGKKDARQEFYHVAHYRPKSDEDPERVLEEITIDEPVVCYGNTADTFKAWKSEVYRGNDVTQGDSAAPSRKMTFYTESPRLNDDFALLYEEMNVKPKADAWHITSPSDYCNRVLMVLEMEGVDVSPDEREDAEALMNKLSDKQRDTLKNSIMNYIRSSAYSFERTEKTGKLDATYIRRKDQEMGISATLPIVMGYDDKKRKYEMRDADTEVLNFGYLEMFELTKESPFQVEEYASNDLESALIHCGRDANNVCVRSEDAAPDRYACIAIKHGTFYFKTETSFAPQKHVRWLLRMPKSQRNCESGGVTASSILRGMPCVVKPRETDTDEPLHLKPKEPVVSDVA</sequence>
<feature type="region of interest" description="Disordered" evidence="1">
    <location>
        <begin position="358"/>
        <end position="379"/>
    </location>
</feature>
<proteinExistence type="predicted"/>
<accession>A0AAE0F3S7</accession>